<dbReference type="Proteomes" id="UP000311382">
    <property type="component" value="Unassembled WGS sequence"/>
</dbReference>
<feature type="region of interest" description="Disordered" evidence="1">
    <location>
        <begin position="195"/>
        <end position="272"/>
    </location>
</feature>
<sequence length="289" mass="29543">MPACSSSSTTASSSRAAASLPYAKPTPKPRRAPSSATAVAADPALDTLGAVYIGWGAGKRDPAPLCCAVQARASLVRAFGEAAVGWMTVQPQAPPQQPLATLPLGALPPLPPLPRTSTNSTSSSSSSSSSSSAAASSLSPGLAPSLTTPATSTGSPNDLFLFDEALLGCTDIPVQAKSGAFAPSFEDATLAPVLPLTDSRPSSPRLSSSAPLQPHPYPSSQQQQQQSNTSFVPSFSLSLPSVPEDAPAARIKREPSDEDADDEALWSAGEDPLWNCAATDVTSEASWAW</sequence>
<gene>
    <name evidence="2" type="ORF">DMC30DRAFT_54588</name>
</gene>
<dbReference type="OrthoDB" id="2530449at2759"/>
<evidence type="ECO:0000313" key="3">
    <source>
        <dbReference type="Proteomes" id="UP000311382"/>
    </source>
</evidence>
<feature type="region of interest" description="Disordered" evidence="1">
    <location>
        <begin position="1"/>
        <end position="38"/>
    </location>
</feature>
<feature type="compositionally biased region" description="Low complexity" evidence="1">
    <location>
        <begin position="115"/>
        <end position="149"/>
    </location>
</feature>
<feature type="compositionally biased region" description="Low complexity" evidence="1">
    <location>
        <begin position="219"/>
        <end position="243"/>
    </location>
</feature>
<protein>
    <submittedName>
        <fullName evidence="2">Uncharacterized protein</fullName>
    </submittedName>
</protein>
<keyword evidence="3" id="KW-1185">Reference proteome</keyword>
<feature type="region of interest" description="Disordered" evidence="1">
    <location>
        <begin position="92"/>
        <end position="153"/>
    </location>
</feature>
<evidence type="ECO:0000313" key="2">
    <source>
        <dbReference type="EMBL" id="TNY18428.1"/>
    </source>
</evidence>
<feature type="compositionally biased region" description="Low complexity" evidence="1">
    <location>
        <begin position="195"/>
        <end position="212"/>
    </location>
</feature>
<accession>A0A5C5FNJ4</accession>
<feature type="compositionally biased region" description="Low complexity" evidence="1">
    <location>
        <begin position="1"/>
        <end position="19"/>
    </location>
</feature>
<comment type="caution">
    <text evidence="2">The sequence shown here is derived from an EMBL/GenBank/DDBJ whole genome shotgun (WGS) entry which is preliminary data.</text>
</comment>
<dbReference type="AlphaFoldDB" id="A0A5C5FNJ4"/>
<organism evidence="2 3">
    <name type="scientific">Rhodotorula diobovata</name>
    <dbReference type="NCBI Taxonomy" id="5288"/>
    <lineage>
        <taxon>Eukaryota</taxon>
        <taxon>Fungi</taxon>
        <taxon>Dikarya</taxon>
        <taxon>Basidiomycota</taxon>
        <taxon>Pucciniomycotina</taxon>
        <taxon>Microbotryomycetes</taxon>
        <taxon>Sporidiobolales</taxon>
        <taxon>Sporidiobolaceae</taxon>
        <taxon>Rhodotorula</taxon>
    </lineage>
</organism>
<evidence type="ECO:0000256" key="1">
    <source>
        <dbReference type="SAM" id="MobiDB-lite"/>
    </source>
</evidence>
<name>A0A5C5FNJ4_9BASI</name>
<dbReference type="EMBL" id="SOZI01000139">
    <property type="protein sequence ID" value="TNY18428.1"/>
    <property type="molecule type" value="Genomic_DNA"/>
</dbReference>
<reference evidence="2 3" key="1">
    <citation type="submission" date="2019-03" db="EMBL/GenBank/DDBJ databases">
        <title>Rhodosporidium diobovatum UCD-FST 08-225 genome sequencing, assembly, and annotation.</title>
        <authorList>
            <person name="Fakankun I.U."/>
            <person name="Fristensky B."/>
            <person name="Levin D.B."/>
        </authorList>
    </citation>
    <scope>NUCLEOTIDE SEQUENCE [LARGE SCALE GENOMIC DNA]</scope>
    <source>
        <strain evidence="2 3">UCD-FST 08-225</strain>
    </source>
</reference>
<proteinExistence type="predicted"/>